<organism evidence="2">
    <name type="scientific">Mycobacterium xenopi 4042</name>
    <dbReference type="NCBI Taxonomy" id="1299334"/>
    <lineage>
        <taxon>Bacteria</taxon>
        <taxon>Bacillati</taxon>
        <taxon>Actinomycetota</taxon>
        <taxon>Actinomycetes</taxon>
        <taxon>Mycobacteriales</taxon>
        <taxon>Mycobacteriaceae</taxon>
        <taxon>Mycobacterium</taxon>
    </lineage>
</organism>
<gene>
    <name evidence="2" type="ORF">I553_6481</name>
</gene>
<dbReference type="AlphaFoldDB" id="X8BGK9"/>
<sequence>MHAAAHGQDRVRLADRIIVDENRAARLSDGDIGPDPDTADRDGFCAAGPQRVDHQLQVAVEDDLPAAGTRCLETSDKLGLTPGSVTVTVRPGPMTGVLADVDSSLSRPPSSRCPCASATSARRCTSSTWAASALRRAVSSPVDASAARTPAASTCWAALTPGQPCGPERRRRRTPLPPTTPPPLARLARARGRRSAACWRGRVRRPLRRSRIEVFGEQRAQQRRHGDELRSPGLVSAAARLGS</sequence>
<dbReference type="EMBL" id="JAOB01000042">
    <property type="protein sequence ID" value="EUA42621.1"/>
    <property type="molecule type" value="Genomic_DNA"/>
</dbReference>
<evidence type="ECO:0000256" key="1">
    <source>
        <dbReference type="SAM" id="MobiDB-lite"/>
    </source>
</evidence>
<comment type="caution">
    <text evidence="2">The sequence shown here is derived from an EMBL/GenBank/DDBJ whole genome shotgun (WGS) entry which is preliminary data.</text>
</comment>
<proteinExistence type="predicted"/>
<feature type="region of interest" description="Disordered" evidence="1">
    <location>
        <begin position="158"/>
        <end position="184"/>
    </location>
</feature>
<protein>
    <submittedName>
        <fullName evidence="2">Uncharacterized protein</fullName>
    </submittedName>
</protein>
<feature type="compositionally biased region" description="Pro residues" evidence="1">
    <location>
        <begin position="175"/>
        <end position="184"/>
    </location>
</feature>
<feature type="region of interest" description="Disordered" evidence="1">
    <location>
        <begin position="215"/>
        <end position="243"/>
    </location>
</feature>
<name>X8BGK9_MYCXE</name>
<evidence type="ECO:0000313" key="2">
    <source>
        <dbReference type="EMBL" id="EUA42621.1"/>
    </source>
</evidence>
<accession>X8BGK9</accession>
<reference evidence="2" key="1">
    <citation type="submission" date="2014-01" db="EMBL/GenBank/DDBJ databases">
        <authorList>
            <person name="Brown-Elliot B."/>
            <person name="Wallace R."/>
            <person name="Lenaerts A."/>
            <person name="Ordway D."/>
            <person name="DeGroote M.A."/>
            <person name="Parker T."/>
            <person name="Sizemore C."/>
            <person name="Tallon L.J."/>
            <person name="Sadzewicz L.K."/>
            <person name="Sengamalay N."/>
            <person name="Fraser C.M."/>
            <person name="Hine E."/>
            <person name="Shefchek K.A."/>
            <person name="Das S.P."/>
            <person name="Tettelin H."/>
        </authorList>
    </citation>
    <scope>NUCLEOTIDE SEQUENCE [LARGE SCALE GENOMIC DNA]</scope>
    <source>
        <strain evidence="2">4042</strain>
    </source>
</reference>